<accession>A0A1N6NGP1</accession>
<keyword evidence="3" id="KW-1185">Reference proteome</keyword>
<proteinExistence type="predicted"/>
<evidence type="ECO:0000313" key="3">
    <source>
        <dbReference type="Proteomes" id="UP000186895"/>
    </source>
</evidence>
<dbReference type="STRING" id="49186.SAMN05421647_101306"/>
<dbReference type="AlphaFoldDB" id="A0A1N6NGP1"/>
<dbReference type="eggNOG" id="ENOG5032Y9T">
    <property type="taxonomic scope" value="Bacteria"/>
</dbReference>
<evidence type="ECO:0000256" key="1">
    <source>
        <dbReference type="SAM" id="Phobius"/>
    </source>
</evidence>
<keyword evidence="1" id="KW-0812">Transmembrane</keyword>
<protein>
    <recommendedName>
        <fullName evidence="4">DUF3137 domain-containing protein</fullName>
    </recommendedName>
</protein>
<feature type="transmembrane region" description="Helical" evidence="1">
    <location>
        <begin position="68"/>
        <end position="89"/>
    </location>
</feature>
<evidence type="ECO:0000313" key="2">
    <source>
        <dbReference type="EMBL" id="SIP91187.1"/>
    </source>
</evidence>
<reference evidence="2 3" key="1">
    <citation type="submission" date="2017-01" db="EMBL/GenBank/DDBJ databases">
        <authorList>
            <person name="Mah S.A."/>
            <person name="Swanson W.J."/>
            <person name="Moy G.W."/>
            <person name="Vacquier V.D."/>
        </authorList>
    </citation>
    <scope>NUCLEOTIDE SEQUENCE [LARGE SCALE GENOMIC DNA]</scope>
    <source>
        <strain evidence="2 3">DSM 7027</strain>
    </source>
</reference>
<dbReference type="Pfam" id="PF11335">
    <property type="entry name" value="DUF3137"/>
    <property type="match status" value="1"/>
</dbReference>
<dbReference type="Proteomes" id="UP000186895">
    <property type="component" value="Unassembled WGS sequence"/>
</dbReference>
<sequence length="360" mass="40811">MSFIRTFFQAKEAVKQLVDGSAYRKPEASSPLSDEFKQIIERDVLPLLEPLEQYRLEKLASKNWRKTWFFRLGWLLWVPALILDIATLVSGDLSLLTLFALIGCGVWVFWPHVQYMRRYKEKLLPVLLQAFGDYEYDESGCIDLKAVESFEILPSYSSKTSEDCIRGVVDGVAFEFCELELKRSSGNSSTTAHDGGALLLTMPFSFSGYTVVRTDYGKVGNVLAAPLRRDRVALENPEFEKRFEVYGSDQQYARYLLTPAMMERIIALDELFRARAQGSGITCEFRGDKALFMLSYFGDLMEVADIDVSAFDLDRMPLLEQELAMITGIIHQLKLDWLAARNLAGQQFSEAVADTGTADR</sequence>
<organism evidence="2 3">
    <name type="scientific">Marinobacterium stanieri</name>
    <dbReference type="NCBI Taxonomy" id="49186"/>
    <lineage>
        <taxon>Bacteria</taxon>
        <taxon>Pseudomonadati</taxon>
        <taxon>Pseudomonadota</taxon>
        <taxon>Gammaproteobacteria</taxon>
        <taxon>Oceanospirillales</taxon>
        <taxon>Oceanospirillaceae</taxon>
        <taxon>Marinobacterium</taxon>
    </lineage>
</organism>
<keyword evidence="1" id="KW-1133">Transmembrane helix</keyword>
<gene>
    <name evidence="2" type="ORF">SAMN05421647_101306</name>
</gene>
<name>A0A1N6NGP1_9GAMM</name>
<evidence type="ECO:0008006" key="4">
    <source>
        <dbReference type="Google" id="ProtNLM"/>
    </source>
</evidence>
<dbReference type="InterPro" id="IPR021484">
    <property type="entry name" value="DUF3137"/>
</dbReference>
<dbReference type="RefSeq" id="WP_076460263.1">
    <property type="nucleotide sequence ID" value="NZ_FTMN01000001.1"/>
</dbReference>
<feature type="transmembrane region" description="Helical" evidence="1">
    <location>
        <begin position="95"/>
        <end position="113"/>
    </location>
</feature>
<dbReference type="EMBL" id="FTMN01000001">
    <property type="protein sequence ID" value="SIP91187.1"/>
    <property type="molecule type" value="Genomic_DNA"/>
</dbReference>
<keyword evidence="1" id="KW-0472">Membrane</keyword>